<dbReference type="Proteomes" id="UP000229112">
    <property type="component" value="Unassembled WGS sequence"/>
</dbReference>
<name>A0A2M6WJX8_9BACT</name>
<dbReference type="InterPro" id="IPR036393">
    <property type="entry name" value="AceGlu_kinase-like_sf"/>
</dbReference>
<evidence type="ECO:0000313" key="2">
    <source>
        <dbReference type="EMBL" id="PIT93076.1"/>
    </source>
</evidence>
<keyword evidence="2" id="KW-0418">Kinase</keyword>
<accession>A0A2M6WJX8</accession>
<dbReference type="SUPFAM" id="SSF53633">
    <property type="entry name" value="Carbamate kinase-like"/>
    <property type="match status" value="1"/>
</dbReference>
<sequence length="156" mass="17834">MNYQFPNRSVVIKLGGSIIHPEDINTPYIKEFKEFIEKNVEEKKKFVIVAGGGQLARKFQLASKEIKSELTQEEADWIGIHATRLNAQLLRTVLANITDPIVIHRRFKIKFRQYPVTISSGWTPGNSTDHIAAILAKDFKTKVFIVAGKPEYMYDK</sequence>
<dbReference type="Pfam" id="PF00696">
    <property type="entry name" value="AA_kinase"/>
    <property type="match status" value="1"/>
</dbReference>
<dbReference type="Gene3D" id="3.40.1160.10">
    <property type="entry name" value="Acetylglutamate kinase-like"/>
    <property type="match status" value="1"/>
</dbReference>
<keyword evidence="2" id="KW-0808">Transferase</keyword>
<dbReference type="AlphaFoldDB" id="A0A2M6WJX8"/>
<protein>
    <submittedName>
        <fullName evidence="2">UMP kinase</fullName>
    </submittedName>
</protein>
<dbReference type="EMBL" id="PFAY01000013">
    <property type="protein sequence ID" value="PIT93076.1"/>
    <property type="molecule type" value="Genomic_DNA"/>
</dbReference>
<organism evidence="2 3">
    <name type="scientific">Candidatus Harrisonbacteria bacterium CG10_big_fil_rev_8_21_14_0_10_38_8</name>
    <dbReference type="NCBI Taxonomy" id="1974582"/>
    <lineage>
        <taxon>Bacteria</taxon>
        <taxon>Candidatus Harrisoniibacteriota</taxon>
    </lineage>
</organism>
<comment type="caution">
    <text evidence="2">The sequence shown here is derived from an EMBL/GenBank/DDBJ whole genome shotgun (WGS) entry which is preliminary data.</text>
</comment>
<proteinExistence type="predicted"/>
<feature type="domain" description="Aspartate/glutamate/uridylate kinase" evidence="1">
    <location>
        <begin position="10"/>
        <end position="138"/>
    </location>
</feature>
<reference evidence="3" key="1">
    <citation type="submission" date="2017-09" db="EMBL/GenBank/DDBJ databases">
        <title>Depth-based differentiation of microbial function through sediment-hosted aquifers and enrichment of novel symbionts in the deep terrestrial subsurface.</title>
        <authorList>
            <person name="Probst A.J."/>
            <person name="Ladd B."/>
            <person name="Jarett J.K."/>
            <person name="Geller-Mcgrath D.E."/>
            <person name="Sieber C.M.K."/>
            <person name="Emerson J.B."/>
            <person name="Anantharaman K."/>
            <person name="Thomas B.C."/>
            <person name="Malmstrom R."/>
            <person name="Stieglmeier M."/>
            <person name="Klingl A."/>
            <person name="Woyke T."/>
            <person name="Ryan C.M."/>
            <person name="Banfield J.F."/>
        </authorList>
    </citation>
    <scope>NUCLEOTIDE SEQUENCE [LARGE SCALE GENOMIC DNA]</scope>
</reference>
<evidence type="ECO:0000259" key="1">
    <source>
        <dbReference type="Pfam" id="PF00696"/>
    </source>
</evidence>
<dbReference type="InterPro" id="IPR001048">
    <property type="entry name" value="Asp/Glu/Uridylate_kinase"/>
</dbReference>
<dbReference type="GO" id="GO:0016301">
    <property type="term" value="F:kinase activity"/>
    <property type="evidence" value="ECO:0007669"/>
    <property type="project" value="UniProtKB-KW"/>
</dbReference>
<feature type="non-terminal residue" evidence="2">
    <location>
        <position position="156"/>
    </location>
</feature>
<gene>
    <name evidence="2" type="ORF">COU06_01855</name>
</gene>
<evidence type="ECO:0000313" key="3">
    <source>
        <dbReference type="Proteomes" id="UP000229112"/>
    </source>
</evidence>